<reference evidence="1 2" key="1">
    <citation type="submission" date="2023-02" db="EMBL/GenBank/DDBJ databases">
        <title>Genome sequence of Shewanella metallivivens ER-Te-42B-Light, sp. nov., enriched from sulfide tube worms (Riftia pachyptila) isolated from Explorer Ridge in the Pacific Ocean.</title>
        <authorList>
            <person name="Maltman C."/>
            <person name="Kuzyk S.B."/>
            <person name="Kyndt J.A."/>
            <person name="Yurkov V."/>
        </authorList>
    </citation>
    <scope>NUCLEOTIDE SEQUENCE [LARGE SCALE GENOMIC DNA]</scope>
    <source>
        <strain evidence="1 2">ER-Te-42B-Light</strain>
    </source>
</reference>
<organism evidence="1 2">
    <name type="scientific">Shewanella metallivivens</name>
    <dbReference type="NCBI Taxonomy" id="2872342"/>
    <lineage>
        <taxon>Bacteria</taxon>
        <taxon>Pseudomonadati</taxon>
        <taxon>Pseudomonadota</taxon>
        <taxon>Gammaproteobacteria</taxon>
        <taxon>Alteromonadales</taxon>
        <taxon>Shewanellaceae</taxon>
        <taxon>Shewanella</taxon>
    </lineage>
</organism>
<sequence>MNAKTIVRFLLLSVVCLGVVLAGYQQFTGKLTASENTANDSVNVKQQLKDGINIYYFHGNQRCTTCVRMEGFTKDTLNQYFSQQVNDGKVQLNIVNVDLNENQHFIDDYQLIFRTVVIANAKDGVETDWRRLDRIWELANDEAAYQAYLAEEIGSMMKHSHG</sequence>
<keyword evidence="2" id="KW-1185">Reference proteome</keyword>
<dbReference type="Proteomes" id="UP001213691">
    <property type="component" value="Unassembled WGS sequence"/>
</dbReference>
<gene>
    <name evidence="1" type="ORF">PQR79_19970</name>
</gene>
<dbReference type="EMBL" id="JAQQPZ010000015">
    <property type="protein sequence ID" value="MDD8061344.1"/>
    <property type="molecule type" value="Genomic_DNA"/>
</dbReference>
<protein>
    <submittedName>
        <fullName evidence="1">Nitrophenyl compound nitroreductase subunit ArsF family protein</fullName>
    </submittedName>
</protein>
<evidence type="ECO:0000313" key="1">
    <source>
        <dbReference type="EMBL" id="MDD8061344.1"/>
    </source>
</evidence>
<name>A0ABT5TRT8_9GAMM</name>
<dbReference type="NCBIfam" id="NF040494">
    <property type="entry name" value="nitrored_ArsF"/>
    <property type="match status" value="1"/>
</dbReference>
<dbReference type="RefSeq" id="WP_238107236.1">
    <property type="nucleotide sequence ID" value="NZ_JAQQPZ010000015.1"/>
</dbReference>
<dbReference type="InterPro" id="IPR047698">
    <property type="entry name" value="ArsF-like"/>
</dbReference>
<proteinExistence type="predicted"/>
<evidence type="ECO:0000313" key="2">
    <source>
        <dbReference type="Proteomes" id="UP001213691"/>
    </source>
</evidence>
<comment type="caution">
    <text evidence="1">The sequence shown here is derived from an EMBL/GenBank/DDBJ whole genome shotgun (WGS) entry which is preliminary data.</text>
</comment>
<accession>A0ABT5TRT8</accession>